<gene>
    <name evidence="1" type="ORF">CJ030_MR2G006983</name>
</gene>
<comment type="caution">
    <text evidence="1">The sequence shown here is derived from an EMBL/GenBank/DDBJ whole genome shotgun (WGS) entry which is preliminary data.</text>
</comment>
<sequence length="110" mass="12153">MKEKRDSLVGIERPINAGANSGMMLGLRPPQIEIHAIDTALEVVLITGLNSEFMFSETIRVLHEEGAEIVNASFTAVEDTIFHTIHSKVGESALGYEASRICERLKKICR</sequence>
<dbReference type="Proteomes" id="UP000516437">
    <property type="component" value="Chromosome 2"/>
</dbReference>
<keyword evidence="2" id="KW-1185">Reference proteome</keyword>
<reference evidence="1 2" key="1">
    <citation type="journal article" date="2019" name="Plant Biotechnol. J.">
        <title>The red bayberry genome and genetic basis of sex determination.</title>
        <authorList>
            <person name="Jia H.M."/>
            <person name="Jia H.J."/>
            <person name="Cai Q.L."/>
            <person name="Wang Y."/>
            <person name="Zhao H.B."/>
            <person name="Yang W.F."/>
            <person name="Wang G.Y."/>
            <person name="Li Y.H."/>
            <person name="Zhan D.L."/>
            <person name="Shen Y.T."/>
            <person name="Niu Q.F."/>
            <person name="Chang L."/>
            <person name="Qiu J."/>
            <person name="Zhao L."/>
            <person name="Xie H.B."/>
            <person name="Fu W.Y."/>
            <person name="Jin J."/>
            <person name="Li X.W."/>
            <person name="Jiao Y."/>
            <person name="Zhou C.C."/>
            <person name="Tu T."/>
            <person name="Chai C.Y."/>
            <person name="Gao J.L."/>
            <person name="Fan L.J."/>
            <person name="van de Weg E."/>
            <person name="Wang J.Y."/>
            <person name="Gao Z.S."/>
        </authorList>
    </citation>
    <scope>NUCLEOTIDE SEQUENCE [LARGE SCALE GENOMIC DNA]</scope>
    <source>
        <tissue evidence="1">Leaves</tissue>
    </source>
</reference>
<evidence type="ECO:0000313" key="1">
    <source>
        <dbReference type="EMBL" id="KAB1221947.1"/>
    </source>
</evidence>
<proteinExistence type="predicted"/>
<dbReference type="OrthoDB" id="752507at2759"/>
<dbReference type="EMBL" id="RXIC02000020">
    <property type="protein sequence ID" value="KAB1221947.1"/>
    <property type="molecule type" value="Genomic_DNA"/>
</dbReference>
<accession>A0A6A1WDG7</accession>
<evidence type="ECO:0000313" key="2">
    <source>
        <dbReference type="Proteomes" id="UP000516437"/>
    </source>
</evidence>
<protein>
    <submittedName>
        <fullName evidence="1">Uncharacterized protein</fullName>
    </submittedName>
</protein>
<name>A0A6A1WDG7_9ROSI</name>
<dbReference type="AlphaFoldDB" id="A0A6A1WDG7"/>
<organism evidence="1 2">
    <name type="scientific">Morella rubra</name>
    <name type="common">Chinese bayberry</name>
    <dbReference type="NCBI Taxonomy" id="262757"/>
    <lineage>
        <taxon>Eukaryota</taxon>
        <taxon>Viridiplantae</taxon>
        <taxon>Streptophyta</taxon>
        <taxon>Embryophyta</taxon>
        <taxon>Tracheophyta</taxon>
        <taxon>Spermatophyta</taxon>
        <taxon>Magnoliopsida</taxon>
        <taxon>eudicotyledons</taxon>
        <taxon>Gunneridae</taxon>
        <taxon>Pentapetalae</taxon>
        <taxon>rosids</taxon>
        <taxon>fabids</taxon>
        <taxon>Fagales</taxon>
        <taxon>Myricaceae</taxon>
        <taxon>Morella</taxon>
    </lineage>
</organism>